<dbReference type="AlphaFoldDB" id="H1YAH6"/>
<dbReference type="STRING" id="714943.Mucpa_2911"/>
<gene>
    <name evidence="1" type="ORF">Mucpa_2911</name>
</gene>
<evidence type="ECO:0000313" key="1">
    <source>
        <dbReference type="EMBL" id="EHQ27019.1"/>
    </source>
</evidence>
<name>H1YAH6_9SPHI</name>
<dbReference type="HOGENOM" id="CLU_1218652_0_0_10"/>
<dbReference type="OrthoDB" id="798680at2"/>
<protein>
    <submittedName>
        <fullName evidence="1">Uncharacterized protein</fullName>
    </submittedName>
</protein>
<evidence type="ECO:0000313" key="2">
    <source>
        <dbReference type="Proteomes" id="UP000002774"/>
    </source>
</evidence>
<sequence length="227" mass="26862">MNLNNEIENRDLPVVEAAGEQWYADAYRDLLINVREPSIRLHSYEMLRFEDCFQFEFDTVNKRIVGYPEERPDHLTMNYEYVSIRPIRTLDPEGADLLAKKHEWIFPELYQTPLPVVRIAGTEFYVDEIRKGFREVNNRWNILKYSEISKTNEVYFDKKANNAAYSWEIAQYSSKGKFPDHIILTTVPSREERKELLKGVIAANGKPVLDMKEKVSERNRIKRKQKL</sequence>
<keyword evidence="2" id="KW-1185">Reference proteome</keyword>
<reference evidence="1" key="1">
    <citation type="submission" date="2011-09" db="EMBL/GenBank/DDBJ databases">
        <title>The permanent draft genome of Mucilaginibacter paludis DSM 18603.</title>
        <authorList>
            <consortium name="US DOE Joint Genome Institute (JGI-PGF)"/>
            <person name="Lucas S."/>
            <person name="Han J."/>
            <person name="Lapidus A."/>
            <person name="Bruce D."/>
            <person name="Goodwin L."/>
            <person name="Pitluck S."/>
            <person name="Peters L."/>
            <person name="Kyrpides N."/>
            <person name="Mavromatis K."/>
            <person name="Ivanova N."/>
            <person name="Mikhailova N."/>
            <person name="Held B."/>
            <person name="Detter J.C."/>
            <person name="Tapia R."/>
            <person name="Han C."/>
            <person name="Land M."/>
            <person name="Hauser L."/>
            <person name="Markowitz V."/>
            <person name="Cheng J.-F."/>
            <person name="Hugenholtz P."/>
            <person name="Woyke T."/>
            <person name="Wu D."/>
            <person name="Tindall B."/>
            <person name="Brambilla E."/>
            <person name="Klenk H.-P."/>
            <person name="Eisen J.A."/>
        </authorList>
    </citation>
    <scope>NUCLEOTIDE SEQUENCE [LARGE SCALE GENOMIC DNA]</scope>
    <source>
        <strain evidence="1">DSM 18603</strain>
    </source>
</reference>
<dbReference type="RefSeq" id="WP_008507288.1">
    <property type="nucleotide sequence ID" value="NZ_CM001403.1"/>
</dbReference>
<accession>H1YAH6</accession>
<dbReference type="EMBL" id="CM001403">
    <property type="protein sequence ID" value="EHQ27019.1"/>
    <property type="molecule type" value="Genomic_DNA"/>
</dbReference>
<proteinExistence type="predicted"/>
<dbReference type="Proteomes" id="UP000002774">
    <property type="component" value="Chromosome"/>
</dbReference>
<organism evidence="1 2">
    <name type="scientific">Mucilaginibacter paludis DSM 18603</name>
    <dbReference type="NCBI Taxonomy" id="714943"/>
    <lineage>
        <taxon>Bacteria</taxon>
        <taxon>Pseudomonadati</taxon>
        <taxon>Bacteroidota</taxon>
        <taxon>Sphingobacteriia</taxon>
        <taxon>Sphingobacteriales</taxon>
        <taxon>Sphingobacteriaceae</taxon>
        <taxon>Mucilaginibacter</taxon>
    </lineage>
</organism>